<dbReference type="Gene3D" id="1.10.10.800">
    <property type="match status" value="1"/>
</dbReference>
<evidence type="ECO:0000313" key="3">
    <source>
        <dbReference type="Proteomes" id="UP000588068"/>
    </source>
</evidence>
<dbReference type="AlphaFoldDB" id="A0A841HS91"/>
<dbReference type="InterPro" id="IPR000383">
    <property type="entry name" value="Xaa-Pro-like_dom"/>
</dbReference>
<dbReference type="SUPFAM" id="SSF53474">
    <property type="entry name" value="alpha/beta-Hydrolases"/>
    <property type="match status" value="1"/>
</dbReference>
<gene>
    <name evidence="2" type="ORF">HNQ60_005048</name>
</gene>
<name>A0A841HS91_9GAMM</name>
<comment type="caution">
    <text evidence="2">The sequence shown here is derived from an EMBL/GenBank/DDBJ whole genome shotgun (WGS) entry which is preliminary data.</text>
</comment>
<proteinExistence type="predicted"/>
<evidence type="ECO:0000259" key="1">
    <source>
        <dbReference type="Pfam" id="PF02129"/>
    </source>
</evidence>
<dbReference type="RefSeq" id="WP_184335528.1">
    <property type="nucleotide sequence ID" value="NZ_JACHHZ010000006.1"/>
</dbReference>
<dbReference type="GO" id="GO:0016787">
    <property type="term" value="F:hydrolase activity"/>
    <property type="evidence" value="ECO:0007669"/>
    <property type="project" value="InterPro"/>
</dbReference>
<dbReference type="PANTHER" id="PTHR47751:SF1">
    <property type="entry name" value="SUPERFAMILY HYDROLASE, PUTATIVE (AFU_ORTHOLOGUE AFUA_2G16580)-RELATED"/>
    <property type="match status" value="1"/>
</dbReference>
<keyword evidence="3" id="KW-1185">Reference proteome</keyword>
<reference evidence="2 3" key="1">
    <citation type="submission" date="2020-08" db="EMBL/GenBank/DDBJ databases">
        <title>Genomic Encyclopedia of Type Strains, Phase IV (KMG-IV): sequencing the most valuable type-strain genomes for metagenomic binning, comparative biology and taxonomic classification.</title>
        <authorList>
            <person name="Goeker M."/>
        </authorList>
    </citation>
    <scope>NUCLEOTIDE SEQUENCE [LARGE SCALE GENOMIC DNA]</scope>
    <source>
        <strain evidence="2 3">DSM 26723</strain>
    </source>
</reference>
<dbReference type="PANTHER" id="PTHR47751">
    <property type="entry name" value="SUPERFAMILY HYDROLASE, PUTATIVE (AFU_ORTHOLOGUE AFUA_2G16580)-RELATED"/>
    <property type="match status" value="1"/>
</dbReference>
<dbReference type="InterPro" id="IPR029058">
    <property type="entry name" value="AB_hydrolase_fold"/>
</dbReference>
<protein>
    <recommendedName>
        <fullName evidence="1">Xaa-Pro dipeptidyl-peptidase-like domain-containing protein</fullName>
    </recommendedName>
</protein>
<accession>A0A841HS91</accession>
<dbReference type="InterPro" id="IPR051411">
    <property type="entry name" value="Polyketide_trans_af380"/>
</dbReference>
<sequence>MSHTIHRLPVAFFSQGVLLAGRLHRNVTNLTEVQPALVISGSWLTVKEQMADRHAEAFAQRGYTVLTFDFAGFGASGGEMRQTEMPARKVADIAAATQFLQTLSCVRPRIGYVAICASAQYAAAAIDAGAPIVSFASIAGWFHDTATVGAYYGGEEGIAARIARAVDALRARESGSKPDLVPAYEQGNERAGMFFPLDYYANPDRGAIPEWRNEMDEATWMYWLTFDGLRRAERLRVPTLFVHGDECALPDNVKRISQRMLGRKRMVWETGFQVDWYDRPDRVALAVDAADEHFRGTLPEGS</sequence>
<feature type="domain" description="Xaa-Pro dipeptidyl-peptidase-like" evidence="1">
    <location>
        <begin position="30"/>
        <end position="244"/>
    </location>
</feature>
<evidence type="ECO:0000313" key="2">
    <source>
        <dbReference type="EMBL" id="MBB6096157.1"/>
    </source>
</evidence>
<dbReference type="EMBL" id="JACHHZ010000006">
    <property type="protein sequence ID" value="MBB6096157.1"/>
    <property type="molecule type" value="Genomic_DNA"/>
</dbReference>
<dbReference type="Pfam" id="PF02129">
    <property type="entry name" value="Peptidase_S15"/>
    <property type="match status" value="1"/>
</dbReference>
<dbReference type="Gene3D" id="3.40.50.1820">
    <property type="entry name" value="alpha/beta hydrolase"/>
    <property type="match status" value="1"/>
</dbReference>
<dbReference type="Proteomes" id="UP000588068">
    <property type="component" value="Unassembled WGS sequence"/>
</dbReference>
<organism evidence="2 3">
    <name type="scientific">Povalibacter uvarum</name>
    <dbReference type="NCBI Taxonomy" id="732238"/>
    <lineage>
        <taxon>Bacteria</taxon>
        <taxon>Pseudomonadati</taxon>
        <taxon>Pseudomonadota</taxon>
        <taxon>Gammaproteobacteria</taxon>
        <taxon>Steroidobacterales</taxon>
        <taxon>Steroidobacteraceae</taxon>
        <taxon>Povalibacter</taxon>
    </lineage>
</organism>